<evidence type="ECO:0000256" key="1">
    <source>
        <dbReference type="SAM" id="Coils"/>
    </source>
</evidence>
<accession>D3RZH6</accession>
<dbReference type="Proteomes" id="UP000002613">
    <property type="component" value="Chromosome"/>
</dbReference>
<gene>
    <name evidence="2" type="ordered locus">Ferp_1745</name>
</gene>
<keyword evidence="3" id="KW-1185">Reference proteome</keyword>
<reference evidence="2 3" key="2">
    <citation type="journal article" date="2011" name="Stand. Genomic Sci.">
        <title>Complete genome sequence of Ferroglobus placidus AEDII12DO.</title>
        <authorList>
            <person name="Anderson I."/>
            <person name="Risso C."/>
            <person name="Holmes D."/>
            <person name="Lucas S."/>
            <person name="Copeland A."/>
            <person name="Lapidus A."/>
            <person name="Cheng J.F."/>
            <person name="Bruce D."/>
            <person name="Goodwin L."/>
            <person name="Pitluck S."/>
            <person name="Saunders E."/>
            <person name="Brettin T."/>
            <person name="Detter J.C."/>
            <person name="Han C."/>
            <person name="Tapia R."/>
            <person name="Larimer F."/>
            <person name="Land M."/>
            <person name="Hauser L."/>
            <person name="Woyke T."/>
            <person name="Lovley D."/>
            <person name="Kyrpides N."/>
            <person name="Ivanova N."/>
        </authorList>
    </citation>
    <scope>NUCLEOTIDE SEQUENCE [LARGE SCALE GENOMIC DNA]</scope>
    <source>
        <strain evidence="3">DSM 10642 / AEDII12DO</strain>
    </source>
</reference>
<proteinExistence type="predicted"/>
<organism evidence="2 3">
    <name type="scientific">Ferroglobus placidus (strain DSM 10642 / AEDII12DO)</name>
    <dbReference type="NCBI Taxonomy" id="589924"/>
    <lineage>
        <taxon>Archaea</taxon>
        <taxon>Methanobacteriati</taxon>
        <taxon>Methanobacteriota</taxon>
        <taxon>Archaeoglobi</taxon>
        <taxon>Archaeoglobales</taxon>
        <taxon>Archaeoglobaceae</taxon>
        <taxon>Ferroglobus</taxon>
    </lineage>
</organism>
<name>D3RZH6_FERPA</name>
<dbReference type="AlphaFoldDB" id="D3RZH6"/>
<keyword evidence="1" id="KW-0175">Coiled coil</keyword>
<dbReference type="EMBL" id="CP001899">
    <property type="protein sequence ID" value="ADC65889.1"/>
    <property type="molecule type" value="Genomic_DNA"/>
</dbReference>
<evidence type="ECO:0000313" key="3">
    <source>
        <dbReference type="Proteomes" id="UP000002613"/>
    </source>
</evidence>
<dbReference type="GeneID" id="8779272"/>
<dbReference type="HOGENOM" id="CLU_1536598_0_0_2"/>
<feature type="coiled-coil region" evidence="1">
    <location>
        <begin position="1"/>
        <end position="50"/>
    </location>
</feature>
<dbReference type="KEGG" id="fpl:Ferp_1745"/>
<dbReference type="PaxDb" id="589924-Ferp_1745"/>
<protein>
    <submittedName>
        <fullName evidence="2">Uncharacterized protein</fullName>
    </submittedName>
</protein>
<dbReference type="STRING" id="589924.Ferp_1745"/>
<sequence length="174" mass="20175">MQRVEELKKKLEEIVRELEEMQSLLKVKALGEAVERIKIAIKELEGFEKKGSESFSHYDLKIKLLEMFKGSHYLESERTKLSKFGVRPDAVVIKDDAVVLIEVEKDKKNFLKKVRKLKKVKDKLLESPIFTGRKIKFVFGLVEFEIDEELKKEVLSLGDAEVYSSFGGELKRLL</sequence>
<dbReference type="eggNOG" id="arCOG13276">
    <property type="taxonomic scope" value="Archaea"/>
</dbReference>
<evidence type="ECO:0000313" key="2">
    <source>
        <dbReference type="EMBL" id="ADC65889.1"/>
    </source>
</evidence>
<dbReference type="RefSeq" id="WP_012966228.1">
    <property type="nucleotide sequence ID" value="NC_013849.1"/>
</dbReference>
<reference evidence="3" key="1">
    <citation type="submission" date="2010-02" db="EMBL/GenBank/DDBJ databases">
        <title>Complete sequence of Ferroglobus placidus DSM 10642.</title>
        <authorList>
            <consortium name="US DOE Joint Genome Institute"/>
            <person name="Lucas S."/>
            <person name="Copeland A."/>
            <person name="Lapidus A."/>
            <person name="Cheng J.-F."/>
            <person name="Bruce D."/>
            <person name="Goodwin L."/>
            <person name="Pitluck S."/>
            <person name="Saunders E."/>
            <person name="Brettin T."/>
            <person name="Detter J.C."/>
            <person name="Han C."/>
            <person name="Tapia R."/>
            <person name="Larimer F."/>
            <person name="Land M."/>
            <person name="Hauser L."/>
            <person name="Kyrpides N."/>
            <person name="Ivanova N."/>
            <person name="Holmes D."/>
            <person name="Lovley D."/>
            <person name="Kyrpides N."/>
            <person name="Anderson I.J."/>
            <person name="Woyke T."/>
        </authorList>
    </citation>
    <scope>NUCLEOTIDE SEQUENCE [LARGE SCALE GENOMIC DNA]</scope>
    <source>
        <strain evidence="3">DSM 10642 / AEDII12DO</strain>
    </source>
</reference>